<feature type="domain" description="4Fe-4S ferredoxin-type" evidence="4">
    <location>
        <begin position="46"/>
        <end position="75"/>
    </location>
</feature>
<accession>K4LC39</accession>
<reference evidence="5 6" key="1">
    <citation type="journal article" date="2012" name="BMC Genomics">
        <title>Genome-guided analysis of physiological and morphological traits of the fermentative acetate oxidizer Thermacetogenium phaeum.</title>
        <authorList>
            <person name="Oehler D."/>
            <person name="Poehlein A."/>
            <person name="Leimbach A."/>
            <person name="Muller N."/>
            <person name="Daniel R."/>
            <person name="Gottschalk G."/>
            <person name="Schink B."/>
        </authorList>
    </citation>
    <scope>NUCLEOTIDE SEQUENCE [LARGE SCALE GENOMIC DNA]</scope>
    <source>
        <strain evidence="6">ATCC BAA-254 / DSM 26808 / PB</strain>
    </source>
</reference>
<dbReference type="eggNOG" id="COG1143">
    <property type="taxonomic scope" value="Bacteria"/>
</dbReference>
<dbReference type="EMBL" id="CP003732">
    <property type="protein sequence ID" value="AFV10491.1"/>
    <property type="molecule type" value="Genomic_DNA"/>
</dbReference>
<evidence type="ECO:0000313" key="5">
    <source>
        <dbReference type="EMBL" id="AFV10491.1"/>
    </source>
</evidence>
<dbReference type="PROSITE" id="PS00198">
    <property type="entry name" value="4FE4S_FER_1"/>
    <property type="match status" value="1"/>
</dbReference>
<proteinExistence type="predicted"/>
<protein>
    <submittedName>
        <fullName evidence="5">4Fe-4S cluster binding protein</fullName>
    </submittedName>
</protein>
<dbReference type="Pfam" id="PF14697">
    <property type="entry name" value="Fer4_21"/>
    <property type="match status" value="1"/>
</dbReference>
<sequence>MAEEKKKYKFDFEIKQDLCMDCATCWYVCNYEGGSGAVYVNYNGSAYYDIDKDTCTRCGRCYRACPVNAVERLKAADAS</sequence>
<dbReference type="InterPro" id="IPR017896">
    <property type="entry name" value="4Fe4S_Fe-S-bd"/>
</dbReference>
<evidence type="ECO:0000259" key="4">
    <source>
        <dbReference type="PROSITE" id="PS51379"/>
    </source>
</evidence>
<organism evidence="5 6">
    <name type="scientific">Thermacetogenium phaeum (strain ATCC BAA-254 / DSM 26808 / PB)</name>
    <dbReference type="NCBI Taxonomy" id="1089553"/>
    <lineage>
        <taxon>Bacteria</taxon>
        <taxon>Bacillati</taxon>
        <taxon>Bacillota</taxon>
        <taxon>Clostridia</taxon>
        <taxon>Thermoanaerobacterales</taxon>
        <taxon>Thermoanaerobacteraceae</taxon>
        <taxon>Thermacetogenium</taxon>
    </lineage>
</organism>
<dbReference type="SUPFAM" id="SSF54862">
    <property type="entry name" value="4Fe-4S ferredoxins"/>
    <property type="match status" value="1"/>
</dbReference>
<dbReference type="GO" id="GO:0051536">
    <property type="term" value="F:iron-sulfur cluster binding"/>
    <property type="evidence" value="ECO:0007669"/>
    <property type="project" value="UniProtKB-KW"/>
</dbReference>
<dbReference type="PROSITE" id="PS51379">
    <property type="entry name" value="4FE4S_FER_2"/>
    <property type="match status" value="1"/>
</dbReference>
<dbReference type="Gene3D" id="3.30.70.20">
    <property type="match status" value="1"/>
</dbReference>
<keyword evidence="1" id="KW-0479">Metal-binding</keyword>
<dbReference type="KEGG" id="tpz:Tph_c02440"/>
<dbReference type="HOGENOM" id="CLU_139698_11_4_9"/>
<dbReference type="AlphaFoldDB" id="K4LC39"/>
<evidence type="ECO:0000313" key="6">
    <source>
        <dbReference type="Proteomes" id="UP000000467"/>
    </source>
</evidence>
<evidence type="ECO:0000256" key="2">
    <source>
        <dbReference type="ARBA" id="ARBA00023004"/>
    </source>
</evidence>
<evidence type="ECO:0000256" key="3">
    <source>
        <dbReference type="ARBA" id="ARBA00023014"/>
    </source>
</evidence>
<dbReference type="RefSeq" id="WP_015049410.1">
    <property type="nucleotide sequence ID" value="NC_018870.1"/>
</dbReference>
<dbReference type="InterPro" id="IPR017900">
    <property type="entry name" value="4Fe4S_Fe_S_CS"/>
</dbReference>
<evidence type="ECO:0000256" key="1">
    <source>
        <dbReference type="ARBA" id="ARBA00022723"/>
    </source>
</evidence>
<keyword evidence="6" id="KW-1185">Reference proteome</keyword>
<dbReference type="Proteomes" id="UP000000467">
    <property type="component" value="Chromosome"/>
</dbReference>
<keyword evidence="3" id="KW-0411">Iron-sulfur</keyword>
<dbReference type="OrthoDB" id="9781559at2"/>
<keyword evidence="2" id="KW-0408">Iron</keyword>
<name>K4LC39_THEPS</name>
<gene>
    <name evidence="5" type="ordered locus">Tph_c02440</name>
</gene>
<dbReference type="GO" id="GO:0046872">
    <property type="term" value="F:metal ion binding"/>
    <property type="evidence" value="ECO:0007669"/>
    <property type="project" value="UniProtKB-KW"/>
</dbReference>